<dbReference type="GO" id="GO:0005886">
    <property type="term" value="C:plasma membrane"/>
    <property type="evidence" value="ECO:0007669"/>
    <property type="project" value="UniProtKB-SubCell"/>
</dbReference>
<feature type="transmembrane region" description="Helical" evidence="7">
    <location>
        <begin position="270"/>
        <end position="288"/>
    </location>
</feature>
<comment type="similarity">
    <text evidence="2">Belongs to the UPF0324 family.</text>
</comment>
<keyword evidence="3" id="KW-1003">Cell membrane</keyword>
<dbReference type="InterPro" id="IPR004630">
    <property type="entry name" value="UPF0324_YeiH-like"/>
</dbReference>
<dbReference type="AlphaFoldDB" id="A0A0F9GI56"/>
<feature type="transmembrane region" description="Helical" evidence="7">
    <location>
        <begin position="140"/>
        <end position="161"/>
    </location>
</feature>
<evidence type="ECO:0000256" key="7">
    <source>
        <dbReference type="SAM" id="Phobius"/>
    </source>
</evidence>
<name>A0A0F9GI56_9ZZZZ</name>
<keyword evidence="4 7" id="KW-0812">Transmembrane</keyword>
<comment type="subcellular location">
    <subcellularLocation>
        <location evidence="1">Cell membrane</location>
        <topology evidence="1">Multi-pass membrane protein</topology>
    </subcellularLocation>
</comment>
<evidence type="ECO:0000256" key="6">
    <source>
        <dbReference type="ARBA" id="ARBA00023136"/>
    </source>
</evidence>
<feature type="transmembrane region" description="Helical" evidence="7">
    <location>
        <begin position="109"/>
        <end position="128"/>
    </location>
</feature>
<feature type="transmembrane region" description="Helical" evidence="7">
    <location>
        <begin position="168"/>
        <end position="189"/>
    </location>
</feature>
<protein>
    <submittedName>
        <fullName evidence="8">Uncharacterized protein</fullName>
    </submittedName>
</protein>
<evidence type="ECO:0000256" key="1">
    <source>
        <dbReference type="ARBA" id="ARBA00004651"/>
    </source>
</evidence>
<keyword evidence="6 7" id="KW-0472">Membrane</keyword>
<dbReference type="EMBL" id="LAZR01017899">
    <property type="protein sequence ID" value="KKL98519.1"/>
    <property type="molecule type" value="Genomic_DNA"/>
</dbReference>
<evidence type="ECO:0000256" key="2">
    <source>
        <dbReference type="ARBA" id="ARBA00007977"/>
    </source>
</evidence>
<dbReference type="Pfam" id="PF03601">
    <property type="entry name" value="Cons_hypoth698"/>
    <property type="match status" value="1"/>
</dbReference>
<keyword evidence="5 7" id="KW-1133">Transmembrane helix</keyword>
<organism evidence="8">
    <name type="scientific">marine sediment metagenome</name>
    <dbReference type="NCBI Taxonomy" id="412755"/>
    <lineage>
        <taxon>unclassified sequences</taxon>
        <taxon>metagenomes</taxon>
        <taxon>ecological metagenomes</taxon>
    </lineage>
</organism>
<feature type="transmembrane region" description="Helical" evidence="7">
    <location>
        <begin position="324"/>
        <end position="344"/>
    </location>
</feature>
<feature type="transmembrane region" description="Helical" evidence="7">
    <location>
        <begin position="49"/>
        <end position="70"/>
    </location>
</feature>
<dbReference type="PANTHER" id="PTHR30106:SF2">
    <property type="entry name" value="UPF0324 INNER MEMBRANE PROTEIN YEIH"/>
    <property type="match status" value="1"/>
</dbReference>
<dbReference type="PANTHER" id="PTHR30106">
    <property type="entry name" value="INNER MEMBRANE PROTEIN YEIH-RELATED"/>
    <property type="match status" value="1"/>
</dbReference>
<accession>A0A0F9GI56</accession>
<sequence length="353" mass="38050">MLTTLFLKRDSTMQSLDIKSWGFGLLLSAIIAFFAIWTSQLNSIHQLGISALTIAIACGILVGNTVFPAISEHCAVGVDFSKNQLLRLGIILFGFNVSFQQISEVGWHGLAIAITIVSSTLFLGYQIGTRLFKLDRQTSILIGAGSAICGAAAIIATEPVIRAQAHKVTIAIATVVIFGTLSMLIYPLLYPYLGLTEHSYGVFAGSTIHEVAQVVAAGHSVSDVAESTAVVKKKLRVMLLAPFLLALSFIEQRRTTQLDSTKKRTITIPWFAFLFILASGINSLNIIPPMLTEKLIQLDTILLTMAMAALGLRTHIGAVRQAGIKPLLLAASLFSFLLVGGLYLNKGFNELFA</sequence>
<evidence type="ECO:0000313" key="8">
    <source>
        <dbReference type="EMBL" id="KKL98519.1"/>
    </source>
</evidence>
<reference evidence="8" key="1">
    <citation type="journal article" date="2015" name="Nature">
        <title>Complex archaea that bridge the gap between prokaryotes and eukaryotes.</title>
        <authorList>
            <person name="Spang A."/>
            <person name="Saw J.H."/>
            <person name="Jorgensen S.L."/>
            <person name="Zaremba-Niedzwiedzka K."/>
            <person name="Martijn J."/>
            <person name="Lind A.E."/>
            <person name="van Eijk R."/>
            <person name="Schleper C."/>
            <person name="Guy L."/>
            <person name="Ettema T.J."/>
        </authorList>
    </citation>
    <scope>NUCLEOTIDE SEQUENCE</scope>
</reference>
<gene>
    <name evidence="8" type="ORF">LCGC14_1823610</name>
</gene>
<feature type="transmembrane region" description="Helical" evidence="7">
    <location>
        <begin position="20"/>
        <end position="37"/>
    </location>
</feature>
<dbReference type="NCBIfam" id="TIGR00698">
    <property type="entry name" value="YeiH family putative sulfate export transporter"/>
    <property type="match status" value="1"/>
</dbReference>
<evidence type="ECO:0000256" key="4">
    <source>
        <dbReference type="ARBA" id="ARBA00022692"/>
    </source>
</evidence>
<comment type="caution">
    <text evidence="8">The sequence shown here is derived from an EMBL/GenBank/DDBJ whole genome shotgun (WGS) entry which is preliminary data.</text>
</comment>
<dbReference type="InterPro" id="IPR018383">
    <property type="entry name" value="UPF0324_pro"/>
</dbReference>
<evidence type="ECO:0000256" key="5">
    <source>
        <dbReference type="ARBA" id="ARBA00022989"/>
    </source>
</evidence>
<evidence type="ECO:0000256" key="3">
    <source>
        <dbReference type="ARBA" id="ARBA00022475"/>
    </source>
</evidence>
<proteinExistence type="inferred from homology"/>
<feature type="transmembrane region" description="Helical" evidence="7">
    <location>
        <begin position="294"/>
        <end position="312"/>
    </location>
</feature>